<keyword evidence="1" id="KW-1133">Transmembrane helix</keyword>
<evidence type="ECO:0000256" key="1">
    <source>
        <dbReference type="SAM" id="Phobius"/>
    </source>
</evidence>
<evidence type="ECO:0000313" key="3">
    <source>
        <dbReference type="Proteomes" id="UP000239920"/>
    </source>
</evidence>
<dbReference type="OrthoDB" id="2315481at2"/>
<gene>
    <name evidence="2" type="ORF">CK797_06540</name>
</gene>
<dbReference type="AlphaFoldDB" id="A0A2J6NLM5"/>
<feature type="transmembrane region" description="Helical" evidence="1">
    <location>
        <begin position="49"/>
        <end position="71"/>
    </location>
</feature>
<dbReference type="EMBL" id="PNFV01000007">
    <property type="protein sequence ID" value="PMB82229.1"/>
    <property type="molecule type" value="Genomic_DNA"/>
</dbReference>
<proteinExistence type="predicted"/>
<keyword evidence="1" id="KW-0812">Transmembrane</keyword>
<reference evidence="2 3" key="1">
    <citation type="submission" date="2017-09" db="EMBL/GenBank/DDBJ databases">
        <title>Bacterial strain isolated from the female urinary microbiota.</title>
        <authorList>
            <person name="Thomas-White K."/>
            <person name="Kumar N."/>
            <person name="Forster S."/>
            <person name="Putonti C."/>
            <person name="Lawley T."/>
            <person name="Wolfe A.J."/>
        </authorList>
    </citation>
    <scope>NUCLEOTIDE SEQUENCE [LARGE SCALE GENOMIC DNA]</scope>
    <source>
        <strain evidence="2 3">UMB0683</strain>
    </source>
</reference>
<dbReference type="Proteomes" id="UP000239920">
    <property type="component" value="Unassembled WGS sequence"/>
</dbReference>
<evidence type="ECO:0000313" key="2">
    <source>
        <dbReference type="EMBL" id="PMB82229.1"/>
    </source>
</evidence>
<accession>A0A2J6NLM5</accession>
<organism evidence="2 3">
    <name type="scientific">Limosilactobacillus pontis</name>
    <dbReference type="NCBI Taxonomy" id="35787"/>
    <lineage>
        <taxon>Bacteria</taxon>
        <taxon>Bacillati</taxon>
        <taxon>Bacillota</taxon>
        <taxon>Bacilli</taxon>
        <taxon>Lactobacillales</taxon>
        <taxon>Lactobacillaceae</taxon>
        <taxon>Limosilactobacillus</taxon>
    </lineage>
</organism>
<feature type="transmembrane region" description="Helical" evidence="1">
    <location>
        <begin position="7"/>
        <end position="29"/>
    </location>
</feature>
<comment type="caution">
    <text evidence="2">The sequence shown here is derived from an EMBL/GenBank/DDBJ whole genome shotgun (WGS) entry which is preliminary data.</text>
</comment>
<dbReference type="RefSeq" id="WP_104688956.1">
    <property type="nucleotide sequence ID" value="NZ_JBKTHY010000007.1"/>
</dbReference>
<keyword evidence="1" id="KW-0472">Membrane</keyword>
<sequence>MAAWKKWWAFWAFLIQALVAGGGILLWYFQDQAWAQVVLGWLATNPGQVTMVVIASYLLLIALVTIGIAVFRPTTTKKMTIVHDGPYQMRVDQTAVEKNLCLALADYDLYNTDVKVKMHRNSQQADVTVGGMLSQRSNPQLLRRNIQHTIAQNLKQQFDIDLRKLKVNLKPYSHKQYVAIV</sequence>
<protein>
    <submittedName>
        <fullName evidence="2">Alkaline shock response membrane anchor protein AmaP</fullName>
    </submittedName>
</protein>
<dbReference type="NCBIfam" id="NF033218">
    <property type="entry name" value="anchor_AmaP"/>
    <property type="match status" value="1"/>
</dbReference>
<name>A0A2J6NLM5_9LACO</name>